<dbReference type="RefSeq" id="WP_038677373.1">
    <property type="nucleotide sequence ID" value="NZ_BJMC01000001.1"/>
</dbReference>
<dbReference type="InterPro" id="IPR000944">
    <property type="entry name" value="Tscrpt_reg_Rrf2"/>
</dbReference>
<dbReference type="KEGG" id="psim:KR76_06815"/>
<dbReference type="Pfam" id="PF02082">
    <property type="entry name" value="Rrf2"/>
    <property type="match status" value="1"/>
</dbReference>
<dbReference type="PROSITE" id="PS01332">
    <property type="entry name" value="HTH_RRF2_1"/>
    <property type="match status" value="1"/>
</dbReference>
<dbReference type="Gene3D" id="1.10.10.10">
    <property type="entry name" value="Winged helix-like DNA-binding domain superfamily/Winged helix DNA-binding domain"/>
    <property type="match status" value="1"/>
</dbReference>
<dbReference type="SUPFAM" id="SSF46785">
    <property type="entry name" value="Winged helix' DNA-binding domain"/>
    <property type="match status" value="1"/>
</dbReference>
<dbReference type="Proteomes" id="UP000030300">
    <property type="component" value="Chromosome"/>
</dbReference>
<dbReference type="PROSITE" id="PS51197">
    <property type="entry name" value="HTH_RRF2_2"/>
    <property type="match status" value="1"/>
</dbReference>
<protein>
    <submittedName>
        <fullName evidence="1">Transcriptional regulator, BadM/Rrf2 family</fullName>
    </submittedName>
</protein>
<dbReference type="PANTHER" id="PTHR33221:SF13">
    <property type="entry name" value="TRANSCRIPTIONAL REGULATOR-RELATED"/>
    <property type="match status" value="1"/>
</dbReference>
<sequence length="163" mass="17829">MRMNEGVEWAAHVCVLLHWLHEDDGHDGPAPTPVARLAEAYDLPAAYLVKQVQALTRAGITESVPGKYGGVRLARPAGRITLMDVVAAIEGPDDAFACTEIRQRGMNEDRPARDFAKPCGIAHAMRGAELAWRRELAATSILDLAARTPRRVAADARRHFART</sequence>
<reference evidence="1 2" key="1">
    <citation type="journal article" date="2015" name="Genome Announc.">
        <title>Complete Genome Sequence of Steroid-Transforming Nocardioides simplex VKM Ac-2033D.</title>
        <authorList>
            <person name="Shtratnikova V.Y."/>
            <person name="Schelkunov M.I."/>
            <person name="Pekov Y.A."/>
            <person name="Fokina V.V."/>
            <person name="Logacheva M.D."/>
            <person name="Sokolov S.L."/>
            <person name="Bragin E.Y."/>
            <person name="Ashapkin V.V."/>
            <person name="Donova M.V."/>
        </authorList>
    </citation>
    <scope>NUCLEOTIDE SEQUENCE [LARGE SCALE GENOMIC DNA]</scope>
    <source>
        <strain evidence="1 2">VKM Ac-2033D</strain>
    </source>
</reference>
<accession>A0A0A1DGW0</accession>
<dbReference type="GO" id="GO:0003700">
    <property type="term" value="F:DNA-binding transcription factor activity"/>
    <property type="evidence" value="ECO:0007669"/>
    <property type="project" value="TreeGrafter"/>
</dbReference>
<proteinExistence type="predicted"/>
<organism evidence="1 2">
    <name type="scientific">Nocardioides simplex</name>
    <name type="common">Arthrobacter simplex</name>
    <dbReference type="NCBI Taxonomy" id="2045"/>
    <lineage>
        <taxon>Bacteria</taxon>
        <taxon>Bacillati</taxon>
        <taxon>Actinomycetota</taxon>
        <taxon>Actinomycetes</taxon>
        <taxon>Propionibacteriales</taxon>
        <taxon>Nocardioidaceae</taxon>
        <taxon>Pimelobacter</taxon>
    </lineage>
</organism>
<dbReference type="GO" id="GO:0005829">
    <property type="term" value="C:cytosol"/>
    <property type="evidence" value="ECO:0007669"/>
    <property type="project" value="TreeGrafter"/>
</dbReference>
<dbReference type="STRING" id="2045.KR76_06815"/>
<dbReference type="InterPro" id="IPR030489">
    <property type="entry name" value="TR_Rrf2-type_CS"/>
</dbReference>
<dbReference type="InterPro" id="IPR036388">
    <property type="entry name" value="WH-like_DNA-bd_sf"/>
</dbReference>
<keyword evidence="2" id="KW-1185">Reference proteome</keyword>
<name>A0A0A1DGW0_NOCSI</name>
<gene>
    <name evidence="1" type="ORF">KR76_06815</name>
</gene>
<dbReference type="InterPro" id="IPR036390">
    <property type="entry name" value="WH_DNA-bd_sf"/>
</dbReference>
<evidence type="ECO:0000313" key="2">
    <source>
        <dbReference type="Proteomes" id="UP000030300"/>
    </source>
</evidence>
<dbReference type="AlphaFoldDB" id="A0A0A1DGW0"/>
<dbReference type="GeneID" id="96608648"/>
<dbReference type="HOGENOM" id="CLU_107144_1_0_11"/>
<dbReference type="OrthoDB" id="9808360at2"/>
<evidence type="ECO:0000313" key="1">
    <source>
        <dbReference type="EMBL" id="AIY16551.1"/>
    </source>
</evidence>
<dbReference type="PANTHER" id="PTHR33221">
    <property type="entry name" value="WINGED HELIX-TURN-HELIX TRANSCRIPTIONAL REGULATOR, RRF2 FAMILY"/>
    <property type="match status" value="1"/>
</dbReference>
<dbReference type="eggNOG" id="COG1959">
    <property type="taxonomic scope" value="Bacteria"/>
</dbReference>
<dbReference type="EMBL" id="CP009896">
    <property type="protein sequence ID" value="AIY16551.1"/>
    <property type="molecule type" value="Genomic_DNA"/>
</dbReference>